<comment type="subunit">
    <text evidence="4">Part of a tri-snRNP complex.</text>
</comment>
<dbReference type="GO" id="GO:0006397">
    <property type="term" value="P:mRNA processing"/>
    <property type="evidence" value="ECO:0007669"/>
    <property type="project" value="UniProtKB-KW"/>
</dbReference>
<dbReference type="AlphaFoldDB" id="A0AAF0IMB8"/>
<gene>
    <name evidence="10" type="ORF">PRK78_007002</name>
</gene>
<name>A0AAF0IMB8_9EURO</name>
<comment type="function">
    <text evidence="1">May play a role in mRNA splicing.</text>
</comment>
<evidence type="ECO:0000256" key="2">
    <source>
        <dbReference type="ARBA" id="ARBA00004123"/>
    </source>
</evidence>
<keyword evidence="6" id="KW-0508">mRNA splicing</keyword>
<comment type="similarity">
    <text evidence="3">Belongs to the SNUT3 family.</text>
</comment>
<evidence type="ECO:0000313" key="10">
    <source>
        <dbReference type="EMBL" id="WEW61512.1"/>
    </source>
</evidence>
<evidence type="ECO:0000256" key="6">
    <source>
        <dbReference type="ARBA" id="ARBA00023187"/>
    </source>
</evidence>
<evidence type="ECO:0000256" key="8">
    <source>
        <dbReference type="SAM" id="MobiDB-lite"/>
    </source>
</evidence>
<feature type="compositionally biased region" description="Basic residues" evidence="8">
    <location>
        <begin position="144"/>
        <end position="155"/>
    </location>
</feature>
<keyword evidence="5" id="KW-0507">mRNA processing</keyword>
<evidence type="ECO:0000256" key="4">
    <source>
        <dbReference type="ARBA" id="ARBA00011825"/>
    </source>
</evidence>
<feature type="region of interest" description="Disordered" evidence="8">
    <location>
        <begin position="1"/>
        <end position="195"/>
    </location>
</feature>
<feature type="compositionally biased region" description="Basic and acidic residues" evidence="8">
    <location>
        <begin position="156"/>
        <end position="191"/>
    </location>
</feature>
<evidence type="ECO:0000256" key="1">
    <source>
        <dbReference type="ARBA" id="ARBA00003632"/>
    </source>
</evidence>
<proteinExistence type="inferred from homology"/>
<dbReference type="PANTHER" id="PTHR31077">
    <property type="entry name" value="U4/U6.U5 SMALL NUCLEAR RIBONUCLEOPROTEIN 27 KDA PROTEIN"/>
    <property type="match status" value="1"/>
</dbReference>
<keyword evidence="11" id="KW-1185">Reference proteome</keyword>
<sequence length="259" mass="30548">MAEPPAKRARRMDSSTMWDMSERHSKLVDHPSDEIDAAGRRDKADTRRTTTSSRIEKRQRSRSRDREDRRRDRSRSRDKRAKDGPRDSRRDGVRDRERSRSRDRSREREYGRRDYYSKPTRHRGRPRTRSRSRSRSPAQNGAKLRTRSPPRGRRSDRKDAGRRSVPPDDNKGPNGLSDRKGHSSRPPRDVEGMDLDADMEVEDMENLMVKTMGFKCFRSTQNTKVPGNQIYGVRKEKKTQYRQYMNRMGGFNRPLSPTR</sequence>
<feature type="compositionally biased region" description="Basic and acidic residues" evidence="8">
    <location>
        <begin position="20"/>
        <end position="71"/>
    </location>
</feature>
<evidence type="ECO:0000256" key="7">
    <source>
        <dbReference type="ARBA" id="ARBA00023242"/>
    </source>
</evidence>
<feature type="compositionally biased region" description="Basic residues" evidence="8">
    <location>
        <begin position="119"/>
        <end position="134"/>
    </location>
</feature>
<dbReference type="EMBL" id="CP120631">
    <property type="protein sequence ID" value="WEW61512.1"/>
    <property type="molecule type" value="Genomic_DNA"/>
</dbReference>
<evidence type="ECO:0000259" key="9">
    <source>
        <dbReference type="Pfam" id="PF08648"/>
    </source>
</evidence>
<keyword evidence="7" id="KW-0539">Nucleus</keyword>
<dbReference type="InterPro" id="IPR013957">
    <property type="entry name" value="SNRNP27"/>
</dbReference>
<evidence type="ECO:0000313" key="11">
    <source>
        <dbReference type="Proteomes" id="UP001219355"/>
    </source>
</evidence>
<reference evidence="10" key="1">
    <citation type="submission" date="2023-03" db="EMBL/GenBank/DDBJ databases">
        <title>Emydomyces testavorans Genome Sequence.</title>
        <authorList>
            <person name="Hoyer L."/>
        </authorList>
    </citation>
    <scope>NUCLEOTIDE SEQUENCE</scope>
    <source>
        <strain evidence="10">16-2883</strain>
    </source>
</reference>
<feature type="domain" description="U4/U6.U5 small nuclear ribonucleoprotein 27kDa protein" evidence="9">
    <location>
        <begin position="204"/>
        <end position="258"/>
    </location>
</feature>
<dbReference type="Proteomes" id="UP001219355">
    <property type="component" value="Chromosome 5"/>
</dbReference>
<protein>
    <recommendedName>
        <fullName evidence="9">U4/U6.U5 small nuclear ribonucleoprotein 27kDa protein domain-containing protein</fullName>
    </recommendedName>
</protein>
<dbReference type="GO" id="GO:0071011">
    <property type="term" value="C:precatalytic spliceosome"/>
    <property type="evidence" value="ECO:0007669"/>
    <property type="project" value="TreeGrafter"/>
</dbReference>
<organism evidence="10 11">
    <name type="scientific">Emydomyces testavorans</name>
    <dbReference type="NCBI Taxonomy" id="2070801"/>
    <lineage>
        <taxon>Eukaryota</taxon>
        <taxon>Fungi</taxon>
        <taxon>Dikarya</taxon>
        <taxon>Ascomycota</taxon>
        <taxon>Pezizomycotina</taxon>
        <taxon>Eurotiomycetes</taxon>
        <taxon>Eurotiomycetidae</taxon>
        <taxon>Onygenales</taxon>
        <taxon>Nannizziopsiaceae</taxon>
        <taxon>Emydomyces</taxon>
    </lineage>
</organism>
<dbReference type="PANTHER" id="PTHR31077:SF1">
    <property type="entry name" value="U4_U6.U5 SMALL NUCLEAR RIBONUCLEOPROTEIN 27 KDA PROTEIN"/>
    <property type="match status" value="1"/>
</dbReference>
<evidence type="ECO:0000256" key="3">
    <source>
        <dbReference type="ARBA" id="ARBA00008218"/>
    </source>
</evidence>
<feature type="compositionally biased region" description="Basic and acidic residues" evidence="8">
    <location>
        <begin position="80"/>
        <end position="116"/>
    </location>
</feature>
<comment type="subcellular location">
    <subcellularLocation>
        <location evidence="2">Nucleus</location>
    </subcellularLocation>
</comment>
<evidence type="ECO:0000256" key="5">
    <source>
        <dbReference type="ARBA" id="ARBA00022664"/>
    </source>
</evidence>
<dbReference type="Pfam" id="PF08648">
    <property type="entry name" value="SNRNP27"/>
    <property type="match status" value="1"/>
</dbReference>
<accession>A0AAF0IMB8</accession>
<dbReference type="GO" id="GO:0008380">
    <property type="term" value="P:RNA splicing"/>
    <property type="evidence" value="ECO:0007669"/>
    <property type="project" value="UniProtKB-KW"/>
</dbReference>